<dbReference type="InterPro" id="IPR036095">
    <property type="entry name" value="PTS_EIIB-like_sf"/>
</dbReference>
<proteinExistence type="predicted"/>
<dbReference type="eggNOG" id="COG3414">
    <property type="taxonomic scope" value="Bacteria"/>
</dbReference>
<dbReference type="HOGENOM" id="CLU_159248_3_3_9"/>
<evidence type="ECO:0000313" key="3">
    <source>
        <dbReference type="EMBL" id="AEM77701.1"/>
    </source>
</evidence>
<dbReference type="Pfam" id="PF02302">
    <property type="entry name" value="PTS_IIB"/>
    <property type="match status" value="1"/>
</dbReference>
<keyword evidence="4" id="KW-1185">Reference proteome</keyword>
<dbReference type="EMBL" id="CP002991">
    <property type="protein sequence ID" value="AEM77701.1"/>
    <property type="molecule type" value="Genomic_DNA"/>
</dbReference>
<evidence type="ECO:0000259" key="2">
    <source>
        <dbReference type="PROSITE" id="PS51099"/>
    </source>
</evidence>
<protein>
    <submittedName>
        <fullName evidence="3">Phosphotransferase system lactose/cellobiose-specific IIB subunit</fullName>
    </submittedName>
</protein>
<accession>G2MRV5</accession>
<feature type="domain" description="PTS EIIB type-2" evidence="2">
    <location>
        <begin position="4"/>
        <end position="96"/>
    </location>
</feature>
<dbReference type="GO" id="GO:0008982">
    <property type="term" value="F:protein-N(PI)-phosphohistidine-sugar phosphotransferase activity"/>
    <property type="evidence" value="ECO:0007669"/>
    <property type="project" value="InterPro"/>
</dbReference>
<name>G2MRV5_9THEO</name>
<gene>
    <name evidence="3" type="ORF">Thewi_0196</name>
</gene>
<dbReference type="InterPro" id="IPR003501">
    <property type="entry name" value="PTS_EIIB_2/3"/>
</dbReference>
<evidence type="ECO:0000313" key="4">
    <source>
        <dbReference type="Proteomes" id="UP000008276"/>
    </source>
</evidence>
<dbReference type="GO" id="GO:0009401">
    <property type="term" value="P:phosphoenolpyruvate-dependent sugar phosphotransferase system"/>
    <property type="evidence" value="ECO:0007669"/>
    <property type="project" value="InterPro"/>
</dbReference>
<organism evidence="3 4">
    <name type="scientific">Thermoanaerobacter wiegelii Rt8.B1</name>
    <dbReference type="NCBI Taxonomy" id="697303"/>
    <lineage>
        <taxon>Bacteria</taxon>
        <taxon>Bacillati</taxon>
        <taxon>Bacillota</taxon>
        <taxon>Clostridia</taxon>
        <taxon>Thermoanaerobacterales</taxon>
        <taxon>Thermoanaerobacteraceae</taxon>
        <taxon>Thermoanaerobacter</taxon>
    </lineage>
</organism>
<sequence>MAKKRIITLCGSGIASSTIVAQKVKKACEEKGIDVEVKPIAFRELQGEIVHADLIISITPGLKVNNVPVVNGVPFLTGVGEKNVLDEIFKILEEGSK</sequence>
<dbReference type="SUPFAM" id="SSF52794">
    <property type="entry name" value="PTS system IIB component-like"/>
    <property type="match status" value="1"/>
</dbReference>
<dbReference type="InterPro" id="IPR013011">
    <property type="entry name" value="PTS_EIIB_2"/>
</dbReference>
<reference evidence="3 4" key="1">
    <citation type="submission" date="2011-08" db="EMBL/GenBank/DDBJ databases">
        <title>Complete sequence of Thermoanaerobacter wiegelii Rt8.B1.</title>
        <authorList>
            <consortium name="US DOE Joint Genome Institute"/>
            <person name="Lucas S."/>
            <person name="Han J."/>
            <person name="Lapidus A."/>
            <person name="Cheng J.-F."/>
            <person name="Goodwin L."/>
            <person name="Pitluck S."/>
            <person name="Peters L."/>
            <person name="Mikhailova N."/>
            <person name="Zeytun A."/>
            <person name="Daligault H."/>
            <person name="Detter J.C."/>
            <person name="Han C."/>
            <person name="Tapia R."/>
            <person name="Land M."/>
            <person name="Hauser L."/>
            <person name="Kyrpides N."/>
            <person name="Ivanova N."/>
            <person name="Pagani I."/>
            <person name="Hemme C."/>
            <person name="Woyke T."/>
        </authorList>
    </citation>
    <scope>NUCLEOTIDE SEQUENCE [LARGE SCALE GENOMIC DNA]</scope>
    <source>
        <strain evidence="3 4">Rt8.B1</strain>
    </source>
</reference>
<dbReference type="Gene3D" id="3.40.50.2300">
    <property type="match status" value="1"/>
</dbReference>
<keyword evidence="1 3" id="KW-0808">Transferase</keyword>
<dbReference type="PROSITE" id="PS51099">
    <property type="entry name" value="PTS_EIIB_TYPE_2"/>
    <property type="match status" value="1"/>
</dbReference>
<dbReference type="AlphaFoldDB" id="G2MRV5"/>
<dbReference type="KEGG" id="twi:Thewi_0196"/>
<dbReference type="STRING" id="697303.Thewi_0196"/>
<evidence type="ECO:0000256" key="1">
    <source>
        <dbReference type="ARBA" id="ARBA00022679"/>
    </source>
</evidence>
<dbReference type="Proteomes" id="UP000008276">
    <property type="component" value="Chromosome"/>
</dbReference>
<dbReference type="RefSeq" id="WP_014062083.1">
    <property type="nucleotide sequence ID" value="NC_015958.1"/>
</dbReference>